<gene>
    <name evidence="1" type="ORF">POCTA_138.1.T0600114</name>
</gene>
<reference evidence="1" key="1">
    <citation type="submission" date="2021-01" db="EMBL/GenBank/DDBJ databases">
        <authorList>
            <consortium name="Genoscope - CEA"/>
            <person name="William W."/>
        </authorList>
    </citation>
    <scope>NUCLEOTIDE SEQUENCE</scope>
</reference>
<evidence type="ECO:0000313" key="1">
    <source>
        <dbReference type="EMBL" id="CAD8172439.1"/>
    </source>
</evidence>
<accession>A0A8S1V8Y4</accession>
<dbReference type="AlphaFoldDB" id="A0A8S1V8Y4"/>
<dbReference type="Proteomes" id="UP000683925">
    <property type="component" value="Unassembled WGS sequence"/>
</dbReference>
<protein>
    <submittedName>
        <fullName evidence="1">Uncharacterized protein</fullName>
    </submittedName>
</protein>
<organism evidence="1 2">
    <name type="scientific">Paramecium octaurelia</name>
    <dbReference type="NCBI Taxonomy" id="43137"/>
    <lineage>
        <taxon>Eukaryota</taxon>
        <taxon>Sar</taxon>
        <taxon>Alveolata</taxon>
        <taxon>Ciliophora</taxon>
        <taxon>Intramacronucleata</taxon>
        <taxon>Oligohymenophorea</taxon>
        <taxon>Peniculida</taxon>
        <taxon>Parameciidae</taxon>
        <taxon>Paramecium</taxon>
    </lineage>
</organism>
<dbReference type="EMBL" id="CAJJDP010000059">
    <property type="protein sequence ID" value="CAD8172439.1"/>
    <property type="molecule type" value="Genomic_DNA"/>
</dbReference>
<proteinExistence type="predicted"/>
<name>A0A8S1V8Y4_PAROT</name>
<evidence type="ECO:0000313" key="2">
    <source>
        <dbReference type="Proteomes" id="UP000683925"/>
    </source>
</evidence>
<comment type="caution">
    <text evidence="1">The sequence shown here is derived from an EMBL/GenBank/DDBJ whole genome shotgun (WGS) entry which is preliminary data.</text>
</comment>
<keyword evidence="2" id="KW-1185">Reference proteome</keyword>
<sequence length="110" mass="13114">MVEITKIKKRKLTNLFTVILDTPNSNFRSILMRFNFITICNCFSKLSFKYGVLLLAIIGQKLNSENSLRLQYLLLLCRDLFYDENQKIESFKIKISKYKLLRESFNNQLY</sequence>